<dbReference type="PRINTS" id="PR00056">
    <property type="entry name" value="HSFDOMAIN"/>
</dbReference>
<dbReference type="PROSITE" id="PS00434">
    <property type="entry name" value="HSF_DOMAIN"/>
    <property type="match status" value="1"/>
</dbReference>
<evidence type="ECO:0000313" key="11">
    <source>
        <dbReference type="EMBL" id="MQL85994.1"/>
    </source>
</evidence>
<name>A0A843UWI3_COLES</name>
<evidence type="ECO:0000256" key="3">
    <source>
        <dbReference type="ARBA" id="ARBA00022553"/>
    </source>
</evidence>
<dbReference type="EMBL" id="NMUH01000863">
    <property type="protein sequence ID" value="MQL85994.1"/>
    <property type="molecule type" value="Genomic_DNA"/>
</dbReference>
<dbReference type="FunFam" id="1.10.10.10:FF:000037">
    <property type="entry name" value="Heat stress transcription factor B-4"/>
    <property type="match status" value="1"/>
</dbReference>
<evidence type="ECO:0000256" key="4">
    <source>
        <dbReference type="ARBA" id="ARBA00023015"/>
    </source>
</evidence>
<evidence type="ECO:0000256" key="1">
    <source>
        <dbReference type="ARBA" id="ARBA00004123"/>
    </source>
</evidence>
<dbReference type="SMART" id="SM00415">
    <property type="entry name" value="HSF"/>
    <property type="match status" value="1"/>
</dbReference>
<feature type="domain" description="HSF-type DNA-binding" evidence="10">
    <location>
        <begin position="92"/>
        <end position="116"/>
    </location>
</feature>
<evidence type="ECO:0000256" key="8">
    <source>
        <dbReference type="ARBA" id="ARBA00023242"/>
    </source>
</evidence>
<dbReference type="GO" id="GO:0034605">
    <property type="term" value="P:cellular response to heat"/>
    <property type="evidence" value="ECO:0007669"/>
    <property type="project" value="TreeGrafter"/>
</dbReference>
<proteinExistence type="inferred from homology"/>
<protein>
    <recommendedName>
        <fullName evidence="10">HSF-type DNA-binding domain-containing protein</fullName>
    </recommendedName>
</protein>
<dbReference type="PANTHER" id="PTHR10015:SF328">
    <property type="entry name" value="HEAT STRESS TRANSCRIPTION FACTOR C-2A"/>
    <property type="match status" value="1"/>
</dbReference>
<keyword evidence="3" id="KW-0597">Phosphoprotein</keyword>
<dbReference type="GO" id="GO:0006357">
    <property type="term" value="P:regulation of transcription by RNA polymerase II"/>
    <property type="evidence" value="ECO:0007669"/>
    <property type="project" value="TreeGrafter"/>
</dbReference>
<evidence type="ECO:0000256" key="7">
    <source>
        <dbReference type="ARBA" id="ARBA00023163"/>
    </source>
</evidence>
<dbReference type="InterPro" id="IPR000232">
    <property type="entry name" value="HSF_DNA-bd"/>
</dbReference>
<dbReference type="GO" id="GO:0005634">
    <property type="term" value="C:nucleus"/>
    <property type="evidence" value="ECO:0007669"/>
    <property type="project" value="UniProtKB-SubCell"/>
</dbReference>
<comment type="similarity">
    <text evidence="9">Belongs to the HSF family.</text>
</comment>
<evidence type="ECO:0000259" key="10">
    <source>
        <dbReference type="PROSITE" id="PS00434"/>
    </source>
</evidence>
<evidence type="ECO:0000256" key="9">
    <source>
        <dbReference type="RuleBase" id="RU004020"/>
    </source>
</evidence>
<dbReference type="Gene3D" id="1.10.10.10">
    <property type="entry name" value="Winged helix-like DNA-binding domain superfamily/Winged helix DNA-binding domain"/>
    <property type="match status" value="1"/>
</dbReference>
<dbReference type="GO" id="GO:0003700">
    <property type="term" value="F:DNA-binding transcription factor activity"/>
    <property type="evidence" value="ECO:0007669"/>
    <property type="project" value="InterPro"/>
</dbReference>
<keyword evidence="12" id="KW-1185">Reference proteome</keyword>
<accession>A0A843UWI3</accession>
<feature type="non-terminal residue" evidence="11">
    <location>
        <position position="1"/>
    </location>
</feature>
<reference evidence="11" key="1">
    <citation type="submission" date="2017-07" db="EMBL/GenBank/DDBJ databases">
        <title>Taro Niue Genome Assembly and Annotation.</title>
        <authorList>
            <person name="Atibalentja N."/>
            <person name="Keating K."/>
            <person name="Fields C.J."/>
        </authorList>
    </citation>
    <scope>NUCLEOTIDE SEQUENCE</scope>
    <source>
        <strain evidence="11">Niue_2</strain>
        <tissue evidence="11">Leaf</tissue>
    </source>
</reference>
<dbReference type="AlphaFoldDB" id="A0A843UWI3"/>
<organism evidence="11 12">
    <name type="scientific">Colocasia esculenta</name>
    <name type="common">Wild taro</name>
    <name type="synonym">Arum esculentum</name>
    <dbReference type="NCBI Taxonomy" id="4460"/>
    <lineage>
        <taxon>Eukaryota</taxon>
        <taxon>Viridiplantae</taxon>
        <taxon>Streptophyta</taxon>
        <taxon>Embryophyta</taxon>
        <taxon>Tracheophyta</taxon>
        <taxon>Spermatophyta</taxon>
        <taxon>Magnoliopsida</taxon>
        <taxon>Liliopsida</taxon>
        <taxon>Araceae</taxon>
        <taxon>Aroideae</taxon>
        <taxon>Colocasieae</taxon>
        <taxon>Colocasia</taxon>
    </lineage>
</organism>
<keyword evidence="5" id="KW-0346">Stress response</keyword>
<evidence type="ECO:0000313" key="12">
    <source>
        <dbReference type="Proteomes" id="UP000652761"/>
    </source>
</evidence>
<dbReference type="OrthoDB" id="60033at2759"/>
<comment type="caution">
    <text evidence="11">The sequence shown here is derived from an EMBL/GenBank/DDBJ whole genome shotgun (WGS) entry which is preliminary data.</text>
</comment>
<keyword evidence="6" id="KW-0238">DNA-binding</keyword>
<dbReference type="Proteomes" id="UP000652761">
    <property type="component" value="Unassembled WGS sequence"/>
</dbReference>
<dbReference type="GO" id="GO:0000978">
    <property type="term" value="F:RNA polymerase II cis-regulatory region sequence-specific DNA binding"/>
    <property type="evidence" value="ECO:0007669"/>
    <property type="project" value="TreeGrafter"/>
</dbReference>
<evidence type="ECO:0000256" key="6">
    <source>
        <dbReference type="ARBA" id="ARBA00023125"/>
    </source>
</evidence>
<keyword evidence="7" id="KW-0804">Transcription</keyword>
<comment type="subcellular location">
    <subcellularLocation>
        <location evidence="1">Nucleus</location>
    </subcellularLocation>
</comment>
<comment type="subunit">
    <text evidence="2">Homotrimer.</text>
</comment>
<sequence length="333" mass="37026">SLRREGTVLQYCSTSAFFWSPLPPHVSSIRMGDKDGCCSRAGEGVNAAAAAPFVMKTYWMVEDPETDALIAWESGNNSFVVVDPFGFAERLLPAHFKHANFSSFVRQLNTYGFRKVDPDRWEFAHESFLRGQTHLLRRIVRRHGSGSRRGKWPDGGGGGEVDDGVAVEVARLKWEQRAAEEVMQSMWRRLEETERRPRQMLAFLFKVVQNPHLLPRLKQRPLAAAATPSTAPEVDGRQMCTPDDDLRTLSGWQQETCSGQHPQEEELLEEAGSLPLARDDEGVPVLPSSDAIEVFLAHSQLSPEFVSGGRTGIDEEAAACSAATTYPFVLPTK</sequence>
<evidence type="ECO:0000256" key="5">
    <source>
        <dbReference type="ARBA" id="ARBA00023016"/>
    </source>
</evidence>
<dbReference type="PANTHER" id="PTHR10015">
    <property type="entry name" value="HEAT SHOCK TRANSCRIPTION FACTOR"/>
    <property type="match status" value="1"/>
</dbReference>
<evidence type="ECO:0000256" key="2">
    <source>
        <dbReference type="ARBA" id="ARBA00011233"/>
    </source>
</evidence>
<dbReference type="SUPFAM" id="SSF46785">
    <property type="entry name" value="Winged helix' DNA-binding domain"/>
    <property type="match status" value="1"/>
</dbReference>
<gene>
    <name evidence="11" type="ORF">Taro_018518</name>
</gene>
<keyword evidence="8" id="KW-0539">Nucleus</keyword>
<dbReference type="InterPro" id="IPR036388">
    <property type="entry name" value="WH-like_DNA-bd_sf"/>
</dbReference>
<dbReference type="Pfam" id="PF00447">
    <property type="entry name" value="HSF_DNA-bind"/>
    <property type="match status" value="1"/>
</dbReference>
<keyword evidence="4" id="KW-0805">Transcription regulation</keyword>
<dbReference type="InterPro" id="IPR036390">
    <property type="entry name" value="WH_DNA-bd_sf"/>
</dbReference>